<reference evidence="1 2" key="1">
    <citation type="journal article" date="2021" name="Nat. Commun.">
        <title>Genetic determinants of endophytism in the Arabidopsis root mycobiome.</title>
        <authorList>
            <person name="Mesny F."/>
            <person name="Miyauchi S."/>
            <person name="Thiergart T."/>
            <person name="Pickel B."/>
            <person name="Atanasova L."/>
            <person name="Karlsson M."/>
            <person name="Huettel B."/>
            <person name="Barry K.W."/>
            <person name="Haridas S."/>
            <person name="Chen C."/>
            <person name="Bauer D."/>
            <person name="Andreopoulos W."/>
            <person name="Pangilinan J."/>
            <person name="LaButti K."/>
            <person name="Riley R."/>
            <person name="Lipzen A."/>
            <person name="Clum A."/>
            <person name="Drula E."/>
            <person name="Henrissat B."/>
            <person name="Kohler A."/>
            <person name="Grigoriev I.V."/>
            <person name="Martin F.M."/>
            <person name="Hacquard S."/>
        </authorList>
    </citation>
    <scope>NUCLEOTIDE SEQUENCE [LARGE SCALE GENOMIC DNA]</scope>
    <source>
        <strain evidence="1 2">MPI-SDFR-AT-0079</strain>
    </source>
</reference>
<name>A0ACB7PAR7_9PEZI</name>
<comment type="caution">
    <text evidence="1">The sequence shown here is derived from an EMBL/GenBank/DDBJ whole genome shotgun (WGS) entry which is preliminary data.</text>
</comment>
<gene>
    <name evidence="1" type="ORF">F5144DRAFT_226786</name>
</gene>
<dbReference type="EMBL" id="JAGIZQ010000004">
    <property type="protein sequence ID" value="KAH6631644.1"/>
    <property type="molecule type" value="Genomic_DNA"/>
</dbReference>
<proteinExistence type="predicted"/>
<evidence type="ECO:0000313" key="1">
    <source>
        <dbReference type="EMBL" id="KAH6631644.1"/>
    </source>
</evidence>
<keyword evidence="2" id="KW-1185">Reference proteome</keyword>
<organism evidence="1 2">
    <name type="scientific">Chaetomium tenue</name>
    <dbReference type="NCBI Taxonomy" id="1854479"/>
    <lineage>
        <taxon>Eukaryota</taxon>
        <taxon>Fungi</taxon>
        <taxon>Dikarya</taxon>
        <taxon>Ascomycota</taxon>
        <taxon>Pezizomycotina</taxon>
        <taxon>Sordariomycetes</taxon>
        <taxon>Sordariomycetidae</taxon>
        <taxon>Sordariales</taxon>
        <taxon>Chaetomiaceae</taxon>
        <taxon>Chaetomium</taxon>
    </lineage>
</organism>
<sequence>MPYRCFNPSLRENRQTATTPERLGLSTQAAERSKSAQGVRADEQPCFHHSHLALSRVSGLLGASVVWCVPDPGPEPRTDPGQTRTGWLHNMSLDRKMLLQSFRASLARESPGVEAGRAVVRRAWPCKKKQPAKVCSFADIILMSLPSGPLPLHPIHRLAGRMLQILSTKELDDRRWRGPVAIGLGLGRGRGVRCGCGNATK</sequence>
<protein>
    <submittedName>
        <fullName evidence="1">Uncharacterized protein</fullName>
    </submittedName>
</protein>
<accession>A0ACB7PAR7</accession>
<dbReference type="Proteomes" id="UP000724584">
    <property type="component" value="Unassembled WGS sequence"/>
</dbReference>
<evidence type="ECO:0000313" key="2">
    <source>
        <dbReference type="Proteomes" id="UP000724584"/>
    </source>
</evidence>